<dbReference type="GO" id="GO:0005524">
    <property type="term" value="F:ATP binding"/>
    <property type="evidence" value="ECO:0007669"/>
    <property type="project" value="UniProtKB-KW"/>
</dbReference>
<evidence type="ECO:0000259" key="6">
    <source>
        <dbReference type="PROSITE" id="PS50893"/>
    </source>
</evidence>
<reference evidence="7 8" key="1">
    <citation type="submission" date="2016-10" db="EMBL/GenBank/DDBJ databases">
        <authorList>
            <person name="Varghese N."/>
            <person name="Submissions S."/>
        </authorList>
    </citation>
    <scope>NUCLEOTIDE SEQUENCE [LARGE SCALE GENOMIC DNA]</scope>
    <source>
        <strain evidence="7 8">PL 12/M</strain>
    </source>
</reference>
<dbReference type="AlphaFoldDB" id="A0A7Z7FE36"/>
<dbReference type="Pfam" id="PF00005">
    <property type="entry name" value="ABC_tran"/>
    <property type="match status" value="1"/>
</dbReference>
<dbReference type="RefSeq" id="WP_091709479.1">
    <property type="nucleotide sequence ID" value="NZ_FNCA01000003.1"/>
</dbReference>
<keyword evidence="3" id="KW-0547">Nucleotide-binding</keyword>
<dbReference type="Proteomes" id="UP000199259">
    <property type="component" value="Unassembled WGS sequence"/>
</dbReference>
<dbReference type="EMBL" id="FNCA01000003">
    <property type="protein sequence ID" value="SDF69308.1"/>
    <property type="molecule type" value="Genomic_DNA"/>
</dbReference>
<comment type="similarity">
    <text evidence="1">Belongs to the ABC transporter superfamily.</text>
</comment>
<keyword evidence="8" id="KW-1185">Reference proteome</keyword>
<dbReference type="GO" id="GO:0098796">
    <property type="term" value="C:membrane protein complex"/>
    <property type="evidence" value="ECO:0007669"/>
    <property type="project" value="UniProtKB-ARBA"/>
</dbReference>
<dbReference type="InterPro" id="IPR017911">
    <property type="entry name" value="MacB-like_ATP-bd"/>
</dbReference>
<organism evidence="7 8">
    <name type="scientific">Methanolobus vulcani</name>
    <dbReference type="NCBI Taxonomy" id="38026"/>
    <lineage>
        <taxon>Archaea</taxon>
        <taxon>Methanobacteriati</taxon>
        <taxon>Methanobacteriota</taxon>
        <taxon>Stenosarchaea group</taxon>
        <taxon>Methanomicrobia</taxon>
        <taxon>Methanosarcinales</taxon>
        <taxon>Methanosarcinaceae</taxon>
        <taxon>Methanolobus</taxon>
    </lineage>
</organism>
<dbReference type="InterPro" id="IPR017871">
    <property type="entry name" value="ABC_transporter-like_CS"/>
</dbReference>
<dbReference type="OrthoDB" id="31298at2157"/>
<proteinExistence type="inferred from homology"/>
<dbReference type="SMART" id="SM00382">
    <property type="entry name" value="AAA"/>
    <property type="match status" value="1"/>
</dbReference>
<gene>
    <name evidence="7" type="ORF">SAMN04488589_1140</name>
</gene>
<evidence type="ECO:0000256" key="1">
    <source>
        <dbReference type="ARBA" id="ARBA00005417"/>
    </source>
</evidence>
<evidence type="ECO:0000256" key="2">
    <source>
        <dbReference type="ARBA" id="ARBA00022448"/>
    </source>
</evidence>
<dbReference type="InterPro" id="IPR003439">
    <property type="entry name" value="ABC_transporter-like_ATP-bd"/>
</dbReference>
<feature type="region of interest" description="Disordered" evidence="5">
    <location>
        <begin position="1"/>
        <end position="26"/>
    </location>
</feature>
<protein>
    <submittedName>
        <fullName evidence="7">Putative ABC transport system ATP-binding protein</fullName>
    </submittedName>
</protein>
<evidence type="ECO:0000256" key="4">
    <source>
        <dbReference type="ARBA" id="ARBA00022840"/>
    </source>
</evidence>
<evidence type="ECO:0000256" key="3">
    <source>
        <dbReference type="ARBA" id="ARBA00022741"/>
    </source>
</evidence>
<dbReference type="Gene3D" id="3.40.50.300">
    <property type="entry name" value="P-loop containing nucleotide triphosphate hydrolases"/>
    <property type="match status" value="1"/>
</dbReference>
<dbReference type="PROSITE" id="PS00211">
    <property type="entry name" value="ABC_TRANSPORTER_1"/>
    <property type="match status" value="1"/>
</dbReference>
<evidence type="ECO:0000313" key="7">
    <source>
        <dbReference type="EMBL" id="SDF69308.1"/>
    </source>
</evidence>
<dbReference type="GO" id="GO:0022857">
    <property type="term" value="F:transmembrane transporter activity"/>
    <property type="evidence" value="ECO:0007669"/>
    <property type="project" value="UniProtKB-ARBA"/>
</dbReference>
<dbReference type="InterPro" id="IPR027417">
    <property type="entry name" value="P-loop_NTPase"/>
</dbReference>
<dbReference type="CDD" id="cd03255">
    <property type="entry name" value="ABC_MJ0796_LolCDE_FtsE"/>
    <property type="match status" value="1"/>
</dbReference>
<sequence>MQQSKSSPDIIKKKRRTSTAGSGKISKKAETSTYPIVQLQNVKRIYTLGENKIYALNGVSFAIKKGDFVTIMGSSGSGKSTLLNMIGCLDLPTSGKVKVNNVDLSKLDDDGLTEIRRNNIGFIFQQFNLIPTLTALENVEIPMIFNGESPVRRRKKALAMLKKADLPLEYADHKPNEMSGGQQQRVAIARALANNPPILLADEPTGNLDTRTGHNIMELLKELNAAGTTVIVVTHDPKLEEYAHTTIRIQDGEII</sequence>
<keyword evidence="2" id="KW-0813">Transport</keyword>
<accession>A0A7Z7FE36</accession>
<keyword evidence="4 7" id="KW-0067">ATP-binding</keyword>
<dbReference type="SUPFAM" id="SSF52540">
    <property type="entry name" value="P-loop containing nucleoside triphosphate hydrolases"/>
    <property type="match status" value="1"/>
</dbReference>
<dbReference type="FunFam" id="3.40.50.300:FF:000032">
    <property type="entry name" value="Export ABC transporter ATP-binding protein"/>
    <property type="match status" value="1"/>
</dbReference>
<evidence type="ECO:0000256" key="5">
    <source>
        <dbReference type="SAM" id="MobiDB-lite"/>
    </source>
</evidence>
<dbReference type="PROSITE" id="PS50893">
    <property type="entry name" value="ABC_TRANSPORTER_2"/>
    <property type="match status" value="1"/>
</dbReference>
<dbReference type="PANTHER" id="PTHR42798">
    <property type="entry name" value="LIPOPROTEIN-RELEASING SYSTEM ATP-BINDING PROTEIN LOLD"/>
    <property type="match status" value="1"/>
</dbReference>
<feature type="domain" description="ABC transporter" evidence="6">
    <location>
        <begin position="37"/>
        <end position="255"/>
    </location>
</feature>
<evidence type="ECO:0000313" key="8">
    <source>
        <dbReference type="Proteomes" id="UP000199259"/>
    </source>
</evidence>
<name>A0A7Z7FE36_9EURY</name>
<comment type="caution">
    <text evidence="7">The sequence shown here is derived from an EMBL/GenBank/DDBJ whole genome shotgun (WGS) entry which is preliminary data.</text>
</comment>
<dbReference type="GO" id="GO:0016887">
    <property type="term" value="F:ATP hydrolysis activity"/>
    <property type="evidence" value="ECO:0007669"/>
    <property type="project" value="InterPro"/>
</dbReference>
<dbReference type="PANTHER" id="PTHR42798:SF6">
    <property type="entry name" value="CELL DIVISION ATP-BINDING PROTEIN FTSE"/>
    <property type="match status" value="1"/>
</dbReference>
<dbReference type="InterPro" id="IPR003593">
    <property type="entry name" value="AAA+_ATPase"/>
</dbReference>